<dbReference type="AlphaFoldDB" id="A0AAE0YI62"/>
<name>A0AAE0YI62_9GAST</name>
<protein>
    <submittedName>
        <fullName evidence="2">Uncharacterized protein</fullName>
    </submittedName>
</protein>
<comment type="caution">
    <text evidence="2">The sequence shown here is derived from an EMBL/GenBank/DDBJ whole genome shotgun (WGS) entry which is preliminary data.</text>
</comment>
<proteinExistence type="predicted"/>
<gene>
    <name evidence="2" type="ORF">RRG08_014655</name>
</gene>
<accession>A0AAE0YI62</accession>
<feature type="compositionally biased region" description="Basic and acidic residues" evidence="1">
    <location>
        <begin position="25"/>
        <end position="39"/>
    </location>
</feature>
<evidence type="ECO:0000313" key="3">
    <source>
        <dbReference type="Proteomes" id="UP001283361"/>
    </source>
</evidence>
<reference evidence="2" key="1">
    <citation type="journal article" date="2023" name="G3 (Bethesda)">
        <title>A reference genome for the long-term kleptoplast-retaining sea slug Elysia crispata morphotype clarki.</title>
        <authorList>
            <person name="Eastman K.E."/>
            <person name="Pendleton A.L."/>
            <person name="Shaikh M.A."/>
            <person name="Suttiyut T."/>
            <person name="Ogas R."/>
            <person name="Tomko P."/>
            <person name="Gavelis G."/>
            <person name="Widhalm J.R."/>
            <person name="Wisecaver J.H."/>
        </authorList>
    </citation>
    <scope>NUCLEOTIDE SEQUENCE</scope>
    <source>
        <strain evidence="2">ECLA1</strain>
    </source>
</reference>
<sequence length="131" mass="15237">MGENKEKEYGREQGEGIWARTRRRNMGENKEKEYGREQGEGIWARTRRRNMGENKEKEYGREQDGWARGNRAQIEVLAGPPSRGRRFSSKIEERMSALSQHTTSALQGEDKKGKKTYLPYQLTFLPTSLVK</sequence>
<evidence type="ECO:0000256" key="1">
    <source>
        <dbReference type="SAM" id="MobiDB-lite"/>
    </source>
</evidence>
<dbReference type="Proteomes" id="UP001283361">
    <property type="component" value="Unassembled WGS sequence"/>
</dbReference>
<organism evidence="2 3">
    <name type="scientific">Elysia crispata</name>
    <name type="common">lettuce slug</name>
    <dbReference type="NCBI Taxonomy" id="231223"/>
    <lineage>
        <taxon>Eukaryota</taxon>
        <taxon>Metazoa</taxon>
        <taxon>Spiralia</taxon>
        <taxon>Lophotrochozoa</taxon>
        <taxon>Mollusca</taxon>
        <taxon>Gastropoda</taxon>
        <taxon>Heterobranchia</taxon>
        <taxon>Euthyneura</taxon>
        <taxon>Panpulmonata</taxon>
        <taxon>Sacoglossa</taxon>
        <taxon>Placobranchoidea</taxon>
        <taxon>Plakobranchidae</taxon>
        <taxon>Elysia</taxon>
    </lineage>
</organism>
<feature type="compositionally biased region" description="Basic and acidic residues" evidence="1">
    <location>
        <begin position="50"/>
        <end position="65"/>
    </location>
</feature>
<dbReference type="EMBL" id="JAWDGP010006162">
    <property type="protein sequence ID" value="KAK3746181.1"/>
    <property type="molecule type" value="Genomic_DNA"/>
</dbReference>
<feature type="compositionally biased region" description="Basic and acidic residues" evidence="1">
    <location>
        <begin position="1"/>
        <end position="14"/>
    </location>
</feature>
<feature type="region of interest" description="Disordered" evidence="1">
    <location>
        <begin position="1"/>
        <end position="65"/>
    </location>
</feature>
<evidence type="ECO:0000313" key="2">
    <source>
        <dbReference type="EMBL" id="KAK3746181.1"/>
    </source>
</evidence>
<keyword evidence="3" id="KW-1185">Reference proteome</keyword>